<dbReference type="PROSITE" id="PS50801">
    <property type="entry name" value="STAS"/>
    <property type="match status" value="1"/>
</dbReference>
<keyword evidence="1" id="KW-0597">Phosphoprotein</keyword>
<sequence>MTLHGNEKLYRAIIENQEALADQWLKLRTKKSDSIYSADADEKYEKLLREQNAMTTKTIASSLLNDKEEYHQNLEQWAVMVAKSRSELGTPIYEVLEAVHGFRGIIMEFLDGFVMDQEDSITKKEILDWNQSIHTAFDLLIQEFSRMYYTITRDRMKAQHELITELGAPIIPVGSTIAVLPLIGDIDTERARRLMEIVPMKCMEKNVDQLCIDLSGVPIVDTMVAQQIYSIIQALSLLGIKTSLSGIRPEVAITSVQLGIDFKEINTFNTLKQALQKTGLK</sequence>
<proteinExistence type="predicted"/>
<dbReference type="Gene3D" id="3.30.750.24">
    <property type="entry name" value="STAS domain"/>
    <property type="match status" value="1"/>
</dbReference>
<dbReference type="Pfam" id="PF01740">
    <property type="entry name" value="STAS"/>
    <property type="match status" value="1"/>
</dbReference>
<dbReference type="PANTHER" id="PTHR33745:SF3">
    <property type="entry name" value="RSBT CO-ANTAGONIST PROTEIN RSBRC"/>
    <property type="match status" value="1"/>
</dbReference>
<dbReference type="InterPro" id="IPR036513">
    <property type="entry name" value="STAS_dom_sf"/>
</dbReference>
<evidence type="ECO:0000256" key="1">
    <source>
        <dbReference type="ARBA" id="ARBA00022553"/>
    </source>
</evidence>
<dbReference type="CDD" id="cd07041">
    <property type="entry name" value="STAS_RsbR_RsbS_like"/>
    <property type="match status" value="1"/>
</dbReference>
<dbReference type="RefSeq" id="WP_148954864.1">
    <property type="nucleotide sequence ID" value="NZ_VTEG01000019.1"/>
</dbReference>
<accession>A0A5D4M877</accession>
<dbReference type="PANTHER" id="PTHR33745">
    <property type="entry name" value="RSBT ANTAGONIST PROTEIN RSBS-RELATED"/>
    <property type="match status" value="1"/>
</dbReference>
<reference evidence="3 4" key="1">
    <citation type="submission" date="2019-08" db="EMBL/GenBank/DDBJ databases">
        <title>Bacillus genomes from the desert of Cuatro Cienegas, Coahuila.</title>
        <authorList>
            <person name="Olmedo-Alvarez G."/>
        </authorList>
    </citation>
    <scope>NUCLEOTIDE SEQUENCE [LARGE SCALE GENOMIC DNA]</scope>
    <source>
        <strain evidence="3 4">CH128b_4D</strain>
    </source>
</reference>
<evidence type="ECO:0000313" key="4">
    <source>
        <dbReference type="Proteomes" id="UP000325182"/>
    </source>
</evidence>
<feature type="domain" description="STAS" evidence="2">
    <location>
        <begin position="177"/>
        <end position="278"/>
    </location>
</feature>
<evidence type="ECO:0000313" key="3">
    <source>
        <dbReference type="EMBL" id="TYR97563.1"/>
    </source>
</evidence>
<comment type="caution">
    <text evidence="3">The sequence shown here is derived from an EMBL/GenBank/DDBJ whole genome shotgun (WGS) entry which is preliminary data.</text>
</comment>
<dbReference type="SUPFAM" id="SSF52091">
    <property type="entry name" value="SpoIIaa-like"/>
    <property type="match status" value="1"/>
</dbReference>
<dbReference type="AlphaFoldDB" id="A0A5D4M877"/>
<organism evidence="3 4">
    <name type="scientific">Rossellomorea vietnamensis</name>
    <dbReference type="NCBI Taxonomy" id="218284"/>
    <lineage>
        <taxon>Bacteria</taxon>
        <taxon>Bacillati</taxon>
        <taxon>Bacillota</taxon>
        <taxon>Bacilli</taxon>
        <taxon>Bacillales</taxon>
        <taxon>Bacillaceae</taxon>
        <taxon>Rossellomorea</taxon>
    </lineage>
</organism>
<gene>
    <name evidence="3" type="ORF">FZC84_18745</name>
</gene>
<dbReference type="InterPro" id="IPR002645">
    <property type="entry name" value="STAS_dom"/>
</dbReference>
<protein>
    <submittedName>
        <fullName evidence="3">STAS domain-containing protein</fullName>
    </submittedName>
</protein>
<dbReference type="Proteomes" id="UP000325182">
    <property type="component" value="Unassembled WGS sequence"/>
</dbReference>
<name>A0A5D4M877_9BACI</name>
<evidence type="ECO:0000259" key="2">
    <source>
        <dbReference type="PROSITE" id="PS50801"/>
    </source>
</evidence>
<dbReference type="EMBL" id="VTEG01000019">
    <property type="protein sequence ID" value="TYR97563.1"/>
    <property type="molecule type" value="Genomic_DNA"/>
</dbReference>
<dbReference type="InterPro" id="IPR051932">
    <property type="entry name" value="Bact_StressResp_Reg"/>
</dbReference>